<dbReference type="PANTHER" id="PTHR32410">
    <property type="entry name" value="CYSTEINE/HISTIDINE-RICH C1 DOMAIN FAMILY PROTEIN"/>
    <property type="match status" value="1"/>
</dbReference>
<dbReference type="InterPro" id="IPR004146">
    <property type="entry name" value="DC1"/>
</dbReference>
<feature type="domain" description="DC1" evidence="3">
    <location>
        <begin position="324"/>
        <end position="372"/>
    </location>
</feature>
<proteinExistence type="predicted"/>
<keyword evidence="1" id="KW-0677">Repeat</keyword>
<protein>
    <recommendedName>
        <fullName evidence="7">Phorbol-ester/DAG-type domain-containing protein</fullName>
    </recommendedName>
</protein>
<evidence type="ECO:0000259" key="3">
    <source>
        <dbReference type="Pfam" id="PF03107"/>
    </source>
</evidence>
<accession>A0AAU9RCT9</accession>
<dbReference type="InterPro" id="IPR046349">
    <property type="entry name" value="C1-like_sf"/>
</dbReference>
<dbReference type="Pfam" id="PF22926">
    <property type="entry name" value="C1-like_CT"/>
    <property type="match status" value="1"/>
</dbReference>
<dbReference type="AlphaFoldDB" id="A0AAU9RCT9"/>
<feature type="non-terminal residue" evidence="5">
    <location>
        <position position="1"/>
    </location>
</feature>
<keyword evidence="6" id="KW-1185">Reference proteome</keyword>
<dbReference type="PANTHER" id="PTHR32410:SF154">
    <property type="entry name" value="CHP-RICH ZINC FINGER PROTEIN-LIKE-RELATED"/>
    <property type="match status" value="1"/>
</dbReference>
<feature type="domain" description="DC1-like C-terminal" evidence="4">
    <location>
        <begin position="639"/>
        <end position="680"/>
    </location>
</feature>
<reference evidence="5 6" key="1">
    <citation type="submission" date="2022-03" db="EMBL/GenBank/DDBJ databases">
        <authorList>
            <person name="Nunn A."/>
            <person name="Chopra R."/>
            <person name="Nunn A."/>
            <person name="Contreras Garrido A."/>
        </authorList>
    </citation>
    <scope>NUCLEOTIDE SEQUENCE [LARGE SCALE GENOMIC DNA]</scope>
</reference>
<dbReference type="Pfam" id="PF03107">
    <property type="entry name" value="C1_2"/>
    <property type="match status" value="6"/>
</dbReference>
<evidence type="ECO:0000256" key="1">
    <source>
        <dbReference type="ARBA" id="ARBA00022737"/>
    </source>
</evidence>
<feature type="region of interest" description="Disordered" evidence="2">
    <location>
        <begin position="1"/>
        <end position="23"/>
    </location>
</feature>
<feature type="compositionally biased region" description="Basic residues" evidence="2">
    <location>
        <begin position="1"/>
        <end position="11"/>
    </location>
</feature>
<dbReference type="EMBL" id="OU466857">
    <property type="protein sequence ID" value="CAH2035921.1"/>
    <property type="molecule type" value="Genomic_DNA"/>
</dbReference>
<evidence type="ECO:0000313" key="5">
    <source>
        <dbReference type="EMBL" id="CAH2035921.1"/>
    </source>
</evidence>
<dbReference type="SUPFAM" id="SSF57889">
    <property type="entry name" value="Cysteine-rich domain"/>
    <property type="match status" value="6"/>
</dbReference>
<feature type="domain" description="DC1" evidence="3">
    <location>
        <begin position="272"/>
        <end position="314"/>
    </location>
</feature>
<evidence type="ECO:0000256" key="2">
    <source>
        <dbReference type="SAM" id="MobiDB-lite"/>
    </source>
</evidence>
<sequence length="699" mass="80210">VALKVRERRRPSLPTKNRSPPLSRTMETVLAPHIHEHVMIPWNDLRKGDCCGRLEAISDGYYCKTCDFFVHKECGDSSEYIQNPSHSIHTLRLQSAPYKPCGLCGRDIVNLGYTCDICEFFMDLRCVRYPPPDDIYIPDTHCHKLTLLKEEKYCNLLGNYLFMIMFECGANCGEIANGFPYKCHECDLTFHVDCVWHTGEAKHQSEINHSFHSLHPLKLFKGEPQDYSDGKCRLCGRKVEDDKLFYHCSSCNFTLDMRCVLNPPAQALVDLKTHHHQLTLLPRLVSFTCNVCGLNGDRSPYVCVPCVFMIHKDCFRLPRLININRHDHRVFRTSLLGVVGSVCGVCRGKVDWTCGGYSCHKCPGYVVHSKCATRKDVWNGKELQGIPEETEDIEPYVIIDDNTIQHFSHKEHNLRLNTEGILCEESKRCIACVHPILLDQSFYYCMVCDFILHKNCAELPIKKWHVLHNDRFTLDTSKLGRFSCVACRGDSNGFRYQVGEEELDVRCGSVSEPFNHPSHPQHTLYFMSKDVELLCHGCYTAKSPVLICIEDGCGFVLDFKCATLPQVIKHRVDDHPLSLCFGEKANGKHWCDVCEKEIDPRKWFYTCKDQRACLHTNCVLGDFKGLMPGSTVEICDRPFEVVLNNSICRPFCWYCKSRCMPPIILKMHGCSNTYICSSLCNFYFMEFVLERTSILIDSR</sequence>
<evidence type="ECO:0000313" key="6">
    <source>
        <dbReference type="Proteomes" id="UP000836841"/>
    </source>
</evidence>
<evidence type="ECO:0000259" key="4">
    <source>
        <dbReference type="Pfam" id="PF22926"/>
    </source>
</evidence>
<evidence type="ECO:0008006" key="7">
    <source>
        <dbReference type="Google" id="ProtNLM"/>
    </source>
</evidence>
<gene>
    <name evidence="5" type="ORF">TAV2_LOCUS1848</name>
</gene>
<dbReference type="InterPro" id="IPR053192">
    <property type="entry name" value="Vacuole_Formation_Reg"/>
</dbReference>
<feature type="domain" description="DC1" evidence="3">
    <location>
        <begin position="407"/>
        <end position="457"/>
    </location>
</feature>
<feature type="domain" description="DC1" evidence="3">
    <location>
        <begin position="211"/>
        <end position="260"/>
    </location>
</feature>
<feature type="domain" description="DC1" evidence="3">
    <location>
        <begin position="84"/>
        <end position="127"/>
    </location>
</feature>
<dbReference type="Proteomes" id="UP000836841">
    <property type="component" value="Chromosome 1"/>
</dbReference>
<name>A0AAU9RCT9_THLAR</name>
<organism evidence="5 6">
    <name type="scientific">Thlaspi arvense</name>
    <name type="common">Field penny-cress</name>
    <dbReference type="NCBI Taxonomy" id="13288"/>
    <lineage>
        <taxon>Eukaryota</taxon>
        <taxon>Viridiplantae</taxon>
        <taxon>Streptophyta</taxon>
        <taxon>Embryophyta</taxon>
        <taxon>Tracheophyta</taxon>
        <taxon>Spermatophyta</taxon>
        <taxon>Magnoliopsida</taxon>
        <taxon>eudicotyledons</taxon>
        <taxon>Gunneridae</taxon>
        <taxon>Pentapetalae</taxon>
        <taxon>rosids</taxon>
        <taxon>malvids</taxon>
        <taxon>Brassicales</taxon>
        <taxon>Brassicaceae</taxon>
        <taxon>Thlaspideae</taxon>
        <taxon>Thlaspi</taxon>
    </lineage>
</organism>
<feature type="domain" description="DC1" evidence="3">
    <location>
        <begin position="572"/>
        <end position="619"/>
    </location>
</feature>
<feature type="compositionally biased region" description="Polar residues" evidence="2">
    <location>
        <begin position="14"/>
        <end position="23"/>
    </location>
</feature>
<dbReference type="InterPro" id="IPR054483">
    <property type="entry name" value="DC1-like_CT"/>
</dbReference>